<feature type="transmembrane region" description="Helical" evidence="13">
    <location>
        <begin position="45"/>
        <end position="68"/>
    </location>
</feature>
<keyword evidence="4" id="KW-1003">Cell membrane</keyword>
<evidence type="ECO:0000256" key="9">
    <source>
        <dbReference type="ARBA" id="ARBA00022989"/>
    </source>
</evidence>
<dbReference type="Pfam" id="PF01292">
    <property type="entry name" value="Ni_hydr_CYTB"/>
    <property type="match status" value="1"/>
</dbReference>
<dbReference type="PANTHER" id="PTHR30529:SF7">
    <property type="entry name" value="CYTOCHROME B561 BACTERIAL_NI-HYDROGENASE DOMAIN-CONTAINING PROTEIN"/>
    <property type="match status" value="1"/>
</dbReference>
<organism evidence="15 16">
    <name type="scientific">Pseudoxanthomonas dokdonensis</name>
    <dbReference type="NCBI Taxonomy" id="344882"/>
    <lineage>
        <taxon>Bacteria</taxon>
        <taxon>Pseudomonadati</taxon>
        <taxon>Pseudomonadota</taxon>
        <taxon>Gammaproteobacteria</taxon>
        <taxon>Lysobacterales</taxon>
        <taxon>Lysobacteraceae</taxon>
        <taxon>Pseudoxanthomonas</taxon>
    </lineage>
</organism>
<dbReference type="EMBL" id="LDJL01000007">
    <property type="protein sequence ID" value="KRG70162.1"/>
    <property type="molecule type" value="Genomic_DNA"/>
</dbReference>
<feature type="transmembrane region" description="Helical" evidence="13">
    <location>
        <begin position="147"/>
        <end position="168"/>
    </location>
</feature>
<dbReference type="AlphaFoldDB" id="A0A0R0CUL0"/>
<name>A0A0R0CUL0_9GAMM</name>
<dbReference type="InterPro" id="IPR011577">
    <property type="entry name" value="Cyt_b561_bac/Ni-Hgenase"/>
</dbReference>
<dbReference type="RefSeq" id="WP_057658104.1">
    <property type="nucleotide sequence ID" value="NZ_LDJL01000007.1"/>
</dbReference>
<keyword evidence="7" id="KW-0479">Metal-binding</keyword>
<keyword evidence="5" id="KW-0349">Heme</keyword>
<evidence type="ECO:0000259" key="14">
    <source>
        <dbReference type="Pfam" id="PF01292"/>
    </source>
</evidence>
<evidence type="ECO:0000256" key="3">
    <source>
        <dbReference type="ARBA" id="ARBA00022448"/>
    </source>
</evidence>
<keyword evidence="16" id="KW-1185">Reference proteome</keyword>
<evidence type="ECO:0000256" key="6">
    <source>
        <dbReference type="ARBA" id="ARBA00022692"/>
    </source>
</evidence>
<dbReference type="InterPro" id="IPR016174">
    <property type="entry name" value="Di-haem_cyt_TM"/>
</dbReference>
<reference evidence="15 16" key="1">
    <citation type="submission" date="2015-05" db="EMBL/GenBank/DDBJ databases">
        <title>Genome sequencing and analysis of members of genus Stenotrophomonas.</title>
        <authorList>
            <person name="Patil P.P."/>
            <person name="Midha S."/>
            <person name="Patil P.B."/>
        </authorList>
    </citation>
    <scope>NUCLEOTIDE SEQUENCE [LARGE SCALE GENOMIC DNA]</scope>
    <source>
        <strain evidence="15 16">DSM 21858</strain>
    </source>
</reference>
<evidence type="ECO:0000256" key="10">
    <source>
        <dbReference type="ARBA" id="ARBA00023004"/>
    </source>
</evidence>
<keyword evidence="9 13" id="KW-1133">Transmembrane helix</keyword>
<comment type="cofactor">
    <cofactor evidence="1">
        <name>heme b</name>
        <dbReference type="ChEBI" id="CHEBI:60344"/>
    </cofactor>
</comment>
<feature type="domain" description="Cytochrome b561 bacterial/Ni-hydrogenase" evidence="14">
    <location>
        <begin position="9"/>
        <end position="181"/>
    </location>
</feature>
<keyword evidence="6 13" id="KW-0812">Transmembrane</keyword>
<dbReference type="GO" id="GO:0022904">
    <property type="term" value="P:respiratory electron transport chain"/>
    <property type="evidence" value="ECO:0007669"/>
    <property type="project" value="InterPro"/>
</dbReference>
<dbReference type="InterPro" id="IPR052168">
    <property type="entry name" value="Cytochrome_b561_oxidase"/>
</dbReference>
<dbReference type="PATRIC" id="fig|344882.3.peg.2966"/>
<evidence type="ECO:0000256" key="5">
    <source>
        <dbReference type="ARBA" id="ARBA00022617"/>
    </source>
</evidence>
<dbReference type="OrthoDB" id="8589936at2"/>
<evidence type="ECO:0000256" key="13">
    <source>
        <dbReference type="SAM" id="Phobius"/>
    </source>
</evidence>
<dbReference type="GO" id="GO:0046872">
    <property type="term" value="F:metal ion binding"/>
    <property type="evidence" value="ECO:0007669"/>
    <property type="project" value="UniProtKB-KW"/>
</dbReference>
<dbReference type="SUPFAM" id="SSF81342">
    <property type="entry name" value="Transmembrane di-heme cytochromes"/>
    <property type="match status" value="1"/>
</dbReference>
<evidence type="ECO:0000256" key="4">
    <source>
        <dbReference type="ARBA" id="ARBA00022475"/>
    </source>
</evidence>
<protein>
    <submittedName>
        <fullName evidence="15">Cytochrome B561</fullName>
    </submittedName>
</protein>
<dbReference type="Gene3D" id="1.20.950.20">
    <property type="entry name" value="Transmembrane di-heme cytochromes, Chain C"/>
    <property type="match status" value="1"/>
</dbReference>
<feature type="transmembrane region" description="Helical" evidence="13">
    <location>
        <begin position="16"/>
        <end position="33"/>
    </location>
</feature>
<evidence type="ECO:0000256" key="8">
    <source>
        <dbReference type="ARBA" id="ARBA00022982"/>
    </source>
</evidence>
<sequence>MTLKNTPDRWGSISKTLHWLVVVLILCLGIVGLTMGELPKTPKYFWVYTAHKSFGITVLTLMIVRVFWRLYAGTPRDLPTTPRWQERIAHLTHLALYAMALIMPISGWLYDSASGLRPFKLFGLFNMPKLVQPDQAIRHFAHFVHEWGFWTLIALVAAHAGAAFYHHLFLHDATLTRMLPGRRAHASVPPASNKDSHHVA</sequence>
<evidence type="ECO:0000256" key="12">
    <source>
        <dbReference type="ARBA" id="ARBA00037975"/>
    </source>
</evidence>
<proteinExistence type="inferred from homology"/>
<evidence type="ECO:0000256" key="11">
    <source>
        <dbReference type="ARBA" id="ARBA00023136"/>
    </source>
</evidence>
<comment type="caution">
    <text evidence="15">The sequence shown here is derived from an EMBL/GenBank/DDBJ whole genome shotgun (WGS) entry which is preliminary data.</text>
</comment>
<evidence type="ECO:0000256" key="1">
    <source>
        <dbReference type="ARBA" id="ARBA00001970"/>
    </source>
</evidence>
<dbReference type="STRING" id="344882.ABB29_08080"/>
<evidence type="ECO:0000256" key="7">
    <source>
        <dbReference type="ARBA" id="ARBA00022723"/>
    </source>
</evidence>
<evidence type="ECO:0000313" key="15">
    <source>
        <dbReference type="EMBL" id="KRG70162.1"/>
    </source>
</evidence>
<comment type="similarity">
    <text evidence="12">Belongs to the cytochrome b561 family.</text>
</comment>
<comment type="subcellular location">
    <subcellularLocation>
        <location evidence="2">Cell membrane</location>
        <topology evidence="2">Multi-pass membrane protein</topology>
    </subcellularLocation>
</comment>
<feature type="transmembrane region" description="Helical" evidence="13">
    <location>
        <begin position="88"/>
        <end position="110"/>
    </location>
</feature>
<dbReference type="GO" id="GO:0009055">
    <property type="term" value="F:electron transfer activity"/>
    <property type="evidence" value="ECO:0007669"/>
    <property type="project" value="InterPro"/>
</dbReference>
<keyword evidence="3" id="KW-0813">Transport</keyword>
<evidence type="ECO:0000313" key="16">
    <source>
        <dbReference type="Proteomes" id="UP000052052"/>
    </source>
</evidence>
<dbReference type="PANTHER" id="PTHR30529">
    <property type="entry name" value="CYTOCHROME B561"/>
    <property type="match status" value="1"/>
</dbReference>
<dbReference type="GO" id="GO:0020037">
    <property type="term" value="F:heme binding"/>
    <property type="evidence" value="ECO:0007669"/>
    <property type="project" value="TreeGrafter"/>
</dbReference>
<dbReference type="GO" id="GO:0005886">
    <property type="term" value="C:plasma membrane"/>
    <property type="evidence" value="ECO:0007669"/>
    <property type="project" value="UniProtKB-SubCell"/>
</dbReference>
<evidence type="ECO:0000256" key="2">
    <source>
        <dbReference type="ARBA" id="ARBA00004651"/>
    </source>
</evidence>
<accession>A0A0R0CUL0</accession>
<gene>
    <name evidence="15" type="ORF">ABB29_08080</name>
</gene>
<dbReference type="Proteomes" id="UP000052052">
    <property type="component" value="Unassembled WGS sequence"/>
</dbReference>
<keyword evidence="10" id="KW-0408">Iron</keyword>
<keyword evidence="8" id="KW-0249">Electron transport</keyword>
<keyword evidence="11 13" id="KW-0472">Membrane</keyword>